<dbReference type="EMBL" id="CP042997">
    <property type="protein sequence ID" value="QEH33817.1"/>
    <property type="molecule type" value="Genomic_DNA"/>
</dbReference>
<evidence type="ECO:0000313" key="2">
    <source>
        <dbReference type="EMBL" id="QEH33817.1"/>
    </source>
</evidence>
<proteinExistence type="predicted"/>
<dbReference type="NCBIfam" id="TIGR03357">
    <property type="entry name" value="VI_zyme"/>
    <property type="match status" value="1"/>
</dbReference>
<dbReference type="InterPro" id="IPR053176">
    <property type="entry name" value="T6SS_TssE1-like"/>
</dbReference>
<sequence length="160" mass="17618">MARTEIPNALSASVLDRLIDPESDGTPARPGCTIDQIIDSVRRDLEDLLNTHCTRLDIPAHYVESERSILTYGMPDLAAFQATKAGAAAKVAEKIEKAIARFEPRLTNVRASLIDDHDEKQLKLKFQVHATLRVEPSPDVAFVTILKISTGEASIQRVDT</sequence>
<protein>
    <submittedName>
        <fullName evidence="2">Gene 25-like lysozyme</fullName>
    </submittedName>
</protein>
<dbReference type="SUPFAM" id="SSF160719">
    <property type="entry name" value="gpW/gp25-like"/>
    <property type="match status" value="1"/>
</dbReference>
<dbReference type="Proteomes" id="UP000324233">
    <property type="component" value="Chromosome"/>
</dbReference>
<accession>A0A5B9W0K5</accession>
<dbReference type="AlphaFoldDB" id="A0A5B9W0K5"/>
<dbReference type="OrthoDB" id="271327at2"/>
<dbReference type="Pfam" id="PF04965">
    <property type="entry name" value="GPW_gp25"/>
    <property type="match status" value="1"/>
</dbReference>
<organism evidence="2 3">
    <name type="scientific">Aquisphaera giovannonii</name>
    <dbReference type="NCBI Taxonomy" id="406548"/>
    <lineage>
        <taxon>Bacteria</taxon>
        <taxon>Pseudomonadati</taxon>
        <taxon>Planctomycetota</taxon>
        <taxon>Planctomycetia</taxon>
        <taxon>Isosphaerales</taxon>
        <taxon>Isosphaeraceae</taxon>
        <taxon>Aquisphaera</taxon>
    </lineage>
</organism>
<dbReference type="InterPro" id="IPR017737">
    <property type="entry name" value="TssE1-like"/>
</dbReference>
<name>A0A5B9W0K5_9BACT</name>
<feature type="domain" description="IraD/Gp25-like" evidence="1">
    <location>
        <begin position="38"/>
        <end position="136"/>
    </location>
</feature>
<reference evidence="2 3" key="1">
    <citation type="submission" date="2019-08" db="EMBL/GenBank/DDBJ databases">
        <title>Deep-cultivation of Planctomycetes and their phenomic and genomic characterization uncovers novel biology.</title>
        <authorList>
            <person name="Wiegand S."/>
            <person name="Jogler M."/>
            <person name="Boedeker C."/>
            <person name="Pinto D."/>
            <person name="Vollmers J."/>
            <person name="Rivas-Marin E."/>
            <person name="Kohn T."/>
            <person name="Peeters S.H."/>
            <person name="Heuer A."/>
            <person name="Rast P."/>
            <person name="Oberbeckmann S."/>
            <person name="Bunk B."/>
            <person name="Jeske O."/>
            <person name="Meyerdierks A."/>
            <person name="Storesund J.E."/>
            <person name="Kallscheuer N."/>
            <person name="Luecker S."/>
            <person name="Lage O.M."/>
            <person name="Pohl T."/>
            <person name="Merkel B.J."/>
            <person name="Hornburger P."/>
            <person name="Mueller R.-W."/>
            <person name="Bruemmer F."/>
            <person name="Labrenz M."/>
            <person name="Spormann A.M."/>
            <person name="Op den Camp H."/>
            <person name="Overmann J."/>
            <person name="Amann R."/>
            <person name="Jetten M.S.M."/>
            <person name="Mascher T."/>
            <person name="Medema M.H."/>
            <person name="Devos D.P."/>
            <person name="Kaster A.-K."/>
            <person name="Ovreas L."/>
            <person name="Rohde M."/>
            <person name="Galperin M.Y."/>
            <person name="Jogler C."/>
        </authorList>
    </citation>
    <scope>NUCLEOTIDE SEQUENCE [LARGE SCALE GENOMIC DNA]</scope>
    <source>
        <strain evidence="2 3">OJF2</strain>
    </source>
</reference>
<dbReference type="PANTHER" id="PTHR38595:SF2">
    <property type="entry name" value="TYPE VI SECRETION SYSTEM BASEPLATE SUBUNIT TSSE"/>
    <property type="match status" value="1"/>
</dbReference>
<dbReference type="Gene3D" id="3.10.450.40">
    <property type="match status" value="1"/>
</dbReference>
<gene>
    <name evidence="2" type="ORF">OJF2_23470</name>
</gene>
<dbReference type="KEGG" id="agv:OJF2_23470"/>
<dbReference type="PANTHER" id="PTHR38595">
    <property type="entry name" value="CYTOPLASMIC PROTEIN-RELATED"/>
    <property type="match status" value="1"/>
</dbReference>
<dbReference type="RefSeq" id="WP_148593820.1">
    <property type="nucleotide sequence ID" value="NZ_CP042997.1"/>
</dbReference>
<dbReference type="InterPro" id="IPR007048">
    <property type="entry name" value="IraD/Gp25-like"/>
</dbReference>
<evidence type="ECO:0000313" key="3">
    <source>
        <dbReference type="Proteomes" id="UP000324233"/>
    </source>
</evidence>
<evidence type="ECO:0000259" key="1">
    <source>
        <dbReference type="Pfam" id="PF04965"/>
    </source>
</evidence>
<keyword evidence="3" id="KW-1185">Reference proteome</keyword>